<dbReference type="EMBL" id="LN902842">
    <property type="protein sequence ID" value="CDS39611.1"/>
    <property type="molecule type" value="Genomic_DNA"/>
</dbReference>
<organism evidence="2 3">
    <name type="scientific">Echinococcus multilocularis</name>
    <name type="common">Fox tapeworm</name>
    <dbReference type="NCBI Taxonomy" id="6211"/>
    <lineage>
        <taxon>Eukaryota</taxon>
        <taxon>Metazoa</taxon>
        <taxon>Spiralia</taxon>
        <taxon>Lophotrochozoa</taxon>
        <taxon>Platyhelminthes</taxon>
        <taxon>Cestoda</taxon>
        <taxon>Eucestoda</taxon>
        <taxon>Cyclophyllidea</taxon>
        <taxon>Taeniidae</taxon>
        <taxon>Echinococcus</taxon>
    </lineage>
</organism>
<reference evidence="2" key="2">
    <citation type="submission" date="2015-11" db="EMBL/GenBank/DDBJ databases">
        <authorList>
            <person name="Zhang Y."/>
            <person name="Guo Z."/>
        </authorList>
    </citation>
    <scope>NUCLEOTIDE SEQUENCE</scope>
</reference>
<reference evidence="2" key="1">
    <citation type="journal article" date="2013" name="Nature">
        <title>The genomes of four tapeworm species reveal adaptations to parasitism.</title>
        <authorList>
            <person name="Tsai I.J."/>
            <person name="Zarowiecki M."/>
            <person name="Holroyd N."/>
            <person name="Garciarrubio A."/>
            <person name="Sanchez-Flores A."/>
            <person name="Brooks K.L."/>
            <person name="Tracey A."/>
            <person name="Bobes R.J."/>
            <person name="Fragoso G."/>
            <person name="Sciutto E."/>
            <person name="Aslett M."/>
            <person name="Beasley H."/>
            <person name="Bennett H.M."/>
            <person name="Cai J."/>
            <person name="Camicia F."/>
            <person name="Clark R."/>
            <person name="Cucher M."/>
            <person name="De Silva N."/>
            <person name="Day T.A."/>
            <person name="Deplazes P."/>
            <person name="Estrada K."/>
            <person name="Fernandez C."/>
            <person name="Holland P.W."/>
            <person name="Hou J."/>
            <person name="Hu S."/>
            <person name="Huckvale T."/>
            <person name="Hung S.S."/>
            <person name="Kamenetzky L."/>
            <person name="Keane J.A."/>
            <person name="Kiss F."/>
            <person name="Koziol U."/>
            <person name="Lambert O."/>
            <person name="Liu K."/>
            <person name="Luo X."/>
            <person name="Luo Y."/>
            <person name="Macchiaroli N."/>
            <person name="Nichol S."/>
            <person name="Paps J."/>
            <person name="Parkinson J."/>
            <person name="Pouchkina-Stantcheva N."/>
            <person name="Riddiford N."/>
            <person name="Rosenzvit M."/>
            <person name="Salinas G."/>
            <person name="Wasmuth J.D."/>
            <person name="Zamanian M."/>
            <person name="Zheng Y."/>
            <person name="Cai X."/>
            <person name="Soberon X."/>
            <person name="Olson P.D."/>
            <person name="Laclette J.P."/>
            <person name="Brehm K."/>
            <person name="Berriman M."/>
            <person name="Garciarrubio A."/>
            <person name="Bobes R.J."/>
            <person name="Fragoso G."/>
            <person name="Sanchez-Flores A."/>
            <person name="Estrada K."/>
            <person name="Cevallos M.A."/>
            <person name="Morett E."/>
            <person name="Gonzalez V."/>
            <person name="Portillo T."/>
            <person name="Ochoa-Leyva A."/>
            <person name="Jose M.V."/>
            <person name="Sciutto E."/>
            <person name="Landa A."/>
            <person name="Jimenez L."/>
            <person name="Valdes V."/>
            <person name="Carrero J.C."/>
            <person name="Larralde C."/>
            <person name="Morales-Montor J."/>
            <person name="Limon-Lason J."/>
            <person name="Soberon X."/>
            <person name="Laclette J.P."/>
        </authorList>
    </citation>
    <scope>NUCLEOTIDE SEQUENCE [LARGE SCALE GENOMIC DNA]</scope>
</reference>
<protein>
    <submittedName>
        <fullName evidence="2">Expressed protein</fullName>
    </submittedName>
</protein>
<keyword evidence="3" id="KW-1185">Reference proteome</keyword>
<sequence>MLTLYFRPAFTVLTQSGFPATFLMSKTQGTQFIPIEQTSLKDFEVEDDEEEDKPPTSKSQECMDGAGAPLLYSLIT</sequence>
<evidence type="ECO:0000256" key="1">
    <source>
        <dbReference type="SAM" id="MobiDB-lite"/>
    </source>
</evidence>
<gene>
    <name evidence="2" type="ORF">EmuJ_000715000</name>
</gene>
<accession>A0A068Y8N1</accession>
<feature type="region of interest" description="Disordered" evidence="1">
    <location>
        <begin position="41"/>
        <end position="68"/>
    </location>
</feature>
<proteinExistence type="predicted"/>
<evidence type="ECO:0000313" key="3">
    <source>
        <dbReference type="Proteomes" id="UP000017246"/>
    </source>
</evidence>
<dbReference type="AlphaFoldDB" id="A0A068Y8N1"/>
<name>A0A068Y8N1_ECHMU</name>
<dbReference type="OrthoDB" id="6274722at2759"/>
<dbReference type="Proteomes" id="UP000017246">
    <property type="component" value="Unassembled WGS sequence"/>
</dbReference>
<evidence type="ECO:0000313" key="2">
    <source>
        <dbReference type="EMBL" id="CDS39611.1"/>
    </source>
</evidence>